<dbReference type="PROSITE" id="PS51084">
    <property type="entry name" value="HIT_2"/>
    <property type="match status" value="1"/>
</dbReference>
<dbReference type="InterPro" id="IPR011146">
    <property type="entry name" value="HIT-like"/>
</dbReference>
<dbReference type="SUPFAM" id="SSF54197">
    <property type="entry name" value="HIT-like"/>
    <property type="match status" value="1"/>
</dbReference>
<feature type="short sequence motif" description="Histidine triad motif" evidence="1">
    <location>
        <begin position="135"/>
        <end position="139"/>
    </location>
</feature>
<evidence type="ECO:0000313" key="4">
    <source>
        <dbReference type="Proteomes" id="UP001165060"/>
    </source>
</evidence>
<organism evidence="3 4">
    <name type="scientific">Tetraparma gracilis</name>
    <dbReference type="NCBI Taxonomy" id="2962635"/>
    <lineage>
        <taxon>Eukaryota</taxon>
        <taxon>Sar</taxon>
        <taxon>Stramenopiles</taxon>
        <taxon>Ochrophyta</taxon>
        <taxon>Bolidophyceae</taxon>
        <taxon>Parmales</taxon>
        <taxon>Triparmaceae</taxon>
        <taxon>Tetraparma</taxon>
    </lineage>
</organism>
<accession>A0ABQ6N2L4</accession>
<feature type="domain" description="HIT" evidence="2">
    <location>
        <begin position="26"/>
        <end position="150"/>
    </location>
</feature>
<dbReference type="Proteomes" id="UP001165060">
    <property type="component" value="Unassembled WGS sequence"/>
</dbReference>
<evidence type="ECO:0000256" key="1">
    <source>
        <dbReference type="PROSITE-ProRule" id="PRU00464"/>
    </source>
</evidence>
<sequence length="190" mass="21500">MRPGVYKGLTYDENGMVVNSLFSDIAAGILSPEGEPQRLLYKDEACVIFMARRGESRTHLLVVPHRPVKSWVELVKEGLGAPAPLPELRGRQLLQHMEAVGRVYISKEGPDAEYRIDPAHVQMGFHSPPYNSIDHLHLHILDRSKMHPQLRAYAKFPLSVSTPWYRPLSDVYRAFEKGVGEIIPPNPNRT</sequence>
<gene>
    <name evidence="3" type="ORF">TeGR_g942</name>
</gene>
<dbReference type="EMBL" id="BRYB01000808">
    <property type="protein sequence ID" value="GMI38169.1"/>
    <property type="molecule type" value="Genomic_DNA"/>
</dbReference>
<reference evidence="3 4" key="1">
    <citation type="journal article" date="2023" name="Commun. Biol.">
        <title>Genome analysis of Parmales, the sister group of diatoms, reveals the evolutionary specialization of diatoms from phago-mixotrophs to photoautotrophs.</title>
        <authorList>
            <person name="Ban H."/>
            <person name="Sato S."/>
            <person name="Yoshikawa S."/>
            <person name="Yamada K."/>
            <person name="Nakamura Y."/>
            <person name="Ichinomiya M."/>
            <person name="Sato N."/>
            <person name="Blanc-Mathieu R."/>
            <person name="Endo H."/>
            <person name="Kuwata A."/>
            <person name="Ogata H."/>
        </authorList>
    </citation>
    <scope>NUCLEOTIDE SEQUENCE [LARGE SCALE GENOMIC DNA]</scope>
</reference>
<comment type="caution">
    <text evidence="3">The sequence shown here is derived from an EMBL/GenBank/DDBJ whole genome shotgun (WGS) entry which is preliminary data.</text>
</comment>
<proteinExistence type="predicted"/>
<evidence type="ECO:0000313" key="3">
    <source>
        <dbReference type="EMBL" id="GMI38169.1"/>
    </source>
</evidence>
<name>A0ABQ6N2L4_9STRA</name>
<evidence type="ECO:0000259" key="2">
    <source>
        <dbReference type="PROSITE" id="PS51084"/>
    </source>
</evidence>
<dbReference type="PANTHER" id="PTHR12486">
    <property type="entry name" value="APRATAXIN-RELATED"/>
    <property type="match status" value="1"/>
</dbReference>
<dbReference type="Pfam" id="PF11969">
    <property type="entry name" value="DcpS_C"/>
    <property type="match status" value="1"/>
</dbReference>
<dbReference type="Gene3D" id="3.30.428.10">
    <property type="entry name" value="HIT-like"/>
    <property type="match status" value="1"/>
</dbReference>
<dbReference type="InterPro" id="IPR036265">
    <property type="entry name" value="HIT-like_sf"/>
</dbReference>
<keyword evidence="4" id="KW-1185">Reference proteome</keyword>
<protein>
    <recommendedName>
        <fullName evidence="2">HIT domain-containing protein</fullName>
    </recommendedName>
</protein>